<keyword evidence="1" id="KW-0862">Zinc</keyword>
<feature type="domain" description="C2H2-type" evidence="3">
    <location>
        <begin position="155"/>
        <end position="182"/>
    </location>
</feature>
<feature type="region of interest" description="Disordered" evidence="2">
    <location>
        <begin position="1338"/>
        <end position="1453"/>
    </location>
</feature>
<dbReference type="Gene3D" id="3.30.160.60">
    <property type="entry name" value="Classic Zinc Finger"/>
    <property type="match status" value="7"/>
</dbReference>
<dbReference type="InterPro" id="IPR036236">
    <property type="entry name" value="Znf_C2H2_sf"/>
</dbReference>
<dbReference type="Pfam" id="PF00096">
    <property type="entry name" value="zf-C2H2"/>
    <property type="match status" value="2"/>
</dbReference>
<evidence type="ECO:0000313" key="4">
    <source>
        <dbReference type="EMBL" id="CAK8675124.1"/>
    </source>
</evidence>
<evidence type="ECO:0000259" key="3">
    <source>
        <dbReference type="PROSITE" id="PS50157"/>
    </source>
</evidence>
<gene>
    <name evidence="4" type="ORF">CVLEPA_LOCUS4743</name>
</gene>
<keyword evidence="5" id="KW-1185">Reference proteome</keyword>
<feature type="compositionally biased region" description="Polar residues" evidence="2">
    <location>
        <begin position="1338"/>
        <end position="1359"/>
    </location>
</feature>
<dbReference type="EMBL" id="CAWYQH010000013">
    <property type="protein sequence ID" value="CAK8675124.1"/>
    <property type="molecule type" value="Genomic_DNA"/>
</dbReference>
<feature type="domain" description="C2H2-type" evidence="3">
    <location>
        <begin position="1104"/>
        <end position="1127"/>
    </location>
</feature>
<dbReference type="InterPro" id="IPR013087">
    <property type="entry name" value="Znf_C2H2_type"/>
</dbReference>
<protein>
    <recommendedName>
        <fullName evidence="3">C2H2-type domain-containing protein</fullName>
    </recommendedName>
</protein>
<dbReference type="PANTHER" id="PTHR46451:SF1">
    <property type="entry name" value="RAS-RESPONSIVE ELEMENT-BINDING PROTEIN 1"/>
    <property type="match status" value="1"/>
</dbReference>
<feature type="region of interest" description="Disordered" evidence="2">
    <location>
        <begin position="1"/>
        <end position="23"/>
    </location>
</feature>
<dbReference type="Proteomes" id="UP001642483">
    <property type="component" value="Unassembled WGS sequence"/>
</dbReference>
<dbReference type="InterPro" id="IPR052795">
    <property type="entry name" value="RREB1"/>
</dbReference>
<evidence type="ECO:0000256" key="2">
    <source>
        <dbReference type="SAM" id="MobiDB-lite"/>
    </source>
</evidence>
<comment type="caution">
    <text evidence="4">The sequence shown here is derived from an EMBL/GenBank/DDBJ whole genome shotgun (WGS) entry which is preliminary data.</text>
</comment>
<dbReference type="PROSITE" id="PS50157">
    <property type="entry name" value="ZINC_FINGER_C2H2_2"/>
    <property type="match status" value="10"/>
</dbReference>
<feature type="compositionally biased region" description="Basic and acidic residues" evidence="2">
    <location>
        <begin position="1435"/>
        <end position="1448"/>
    </location>
</feature>
<feature type="compositionally biased region" description="Basic and acidic residues" evidence="2">
    <location>
        <begin position="1381"/>
        <end position="1400"/>
    </location>
</feature>
<feature type="region of interest" description="Disordered" evidence="2">
    <location>
        <begin position="1161"/>
        <end position="1180"/>
    </location>
</feature>
<feature type="region of interest" description="Disordered" evidence="2">
    <location>
        <begin position="1254"/>
        <end position="1291"/>
    </location>
</feature>
<feature type="region of interest" description="Disordered" evidence="2">
    <location>
        <begin position="649"/>
        <end position="697"/>
    </location>
</feature>
<dbReference type="PROSITE" id="PS00028">
    <property type="entry name" value="ZINC_FINGER_C2H2_1"/>
    <property type="match status" value="11"/>
</dbReference>
<dbReference type="SUPFAM" id="SSF57667">
    <property type="entry name" value="beta-beta-alpha zinc fingers"/>
    <property type="match status" value="5"/>
</dbReference>
<feature type="domain" description="C2H2-type" evidence="3">
    <location>
        <begin position="532"/>
        <end position="560"/>
    </location>
</feature>
<feature type="compositionally biased region" description="Basic and acidic residues" evidence="2">
    <location>
        <begin position="1161"/>
        <end position="1173"/>
    </location>
</feature>
<feature type="compositionally biased region" description="Polar residues" evidence="2">
    <location>
        <begin position="1031"/>
        <end position="1056"/>
    </location>
</feature>
<dbReference type="CDD" id="cd00350">
    <property type="entry name" value="rubredoxin_like"/>
    <property type="match status" value="1"/>
</dbReference>
<reference evidence="4 5" key="1">
    <citation type="submission" date="2024-02" db="EMBL/GenBank/DDBJ databases">
        <authorList>
            <person name="Daric V."/>
            <person name="Darras S."/>
        </authorList>
    </citation>
    <scope>NUCLEOTIDE SEQUENCE [LARGE SCALE GENOMIC DNA]</scope>
</reference>
<name>A0ABP0F9K9_CLALP</name>
<feature type="domain" description="C2H2-type" evidence="3">
    <location>
        <begin position="1463"/>
        <end position="1490"/>
    </location>
</feature>
<keyword evidence="1" id="KW-0863">Zinc-finger</keyword>
<feature type="compositionally biased region" description="Polar residues" evidence="2">
    <location>
        <begin position="670"/>
        <end position="685"/>
    </location>
</feature>
<feature type="region of interest" description="Disordered" evidence="2">
    <location>
        <begin position="952"/>
        <end position="973"/>
    </location>
</feature>
<feature type="region of interest" description="Disordered" evidence="2">
    <location>
        <begin position="1026"/>
        <end position="1056"/>
    </location>
</feature>
<feature type="region of interest" description="Disordered" evidence="2">
    <location>
        <begin position="855"/>
        <end position="892"/>
    </location>
</feature>
<proteinExistence type="predicted"/>
<feature type="domain" description="C2H2-type" evidence="3">
    <location>
        <begin position="1076"/>
        <end position="1103"/>
    </location>
</feature>
<feature type="domain" description="C2H2-type" evidence="3">
    <location>
        <begin position="182"/>
        <end position="210"/>
    </location>
</feature>
<keyword evidence="1" id="KW-0479">Metal-binding</keyword>
<feature type="domain" description="C2H2-type" evidence="3">
    <location>
        <begin position="601"/>
        <end position="624"/>
    </location>
</feature>
<dbReference type="SMART" id="SM00355">
    <property type="entry name" value="ZnF_C2H2"/>
    <property type="match status" value="13"/>
</dbReference>
<organism evidence="4 5">
    <name type="scientific">Clavelina lepadiformis</name>
    <name type="common">Light-bulb sea squirt</name>
    <name type="synonym">Ascidia lepadiformis</name>
    <dbReference type="NCBI Taxonomy" id="159417"/>
    <lineage>
        <taxon>Eukaryota</taxon>
        <taxon>Metazoa</taxon>
        <taxon>Chordata</taxon>
        <taxon>Tunicata</taxon>
        <taxon>Ascidiacea</taxon>
        <taxon>Aplousobranchia</taxon>
        <taxon>Clavelinidae</taxon>
        <taxon>Clavelina</taxon>
    </lineage>
</organism>
<feature type="domain" description="C2H2-type" evidence="3">
    <location>
        <begin position="1208"/>
        <end position="1236"/>
    </location>
</feature>
<evidence type="ECO:0000256" key="1">
    <source>
        <dbReference type="PROSITE-ProRule" id="PRU00042"/>
    </source>
</evidence>
<sequence>MSRRKQLVPCKVKDSNSKEAAASSNIGRLHQFTDSLLLEKTKKANSENGSMRDGSLLQNDDSLSIDSLISPSSKHATSSISGIKLPSNVMVKAMDSKQSRFSARIRARSLLGKTTTYISNGDSIQIFRREEAFPNFSLGNDIGKRIRNISTDEELVCPICNKSFMSKYGFLTHSEVHNTHNLKCNLCSLSFPTRSTFVEHQMTMHMKKNSNSLSYLPLNMQSTQKSTNSKVTKTTSGFSDLSFVDFSCKNFSAVAESICAKSAHLVTERDRRHFFMCKECNMLFPTLFSLKFHMSKNHDLFYKTPTAKLTMAGKTYILSNDKSTVSVGEEPFNLRSQNAAESNQAINFMKILALTPSAKSVSAPFEEKGNKLVGYGMDNNKVRTSPMVAYLNVPSWLRKQVGGGITCKLDTDTTERPPLKLKLVRRRSSGHKENDECMGLENESNNNYFVDEQAAFRVTDKRRKALSCETCLEVFTTETALGGHKAASMCGIGVRSSKLGRKMYWCRLCNYASFEKSTILRHQRTHTGIRPYSCKFCRIAFTTKANCERHIRKRHSSKVTSDVDVKNSVYCDYDLLRKAKDGEINVRTPSVNSPVARFFSFQCRLCKAAFSSRSNGARHVMTKHDIVNRKGANEVIACVRIPVDQISTQSNAGRQTDADIPQINDRNDLQDTTPRSMNPNLTNTSRSHKRKFTSLEEARPRKAPKLIPLMKIKAYNEASQKMLTYYRKHYNDVLAAVNITDSPNGVRQISSTLLSLLVSTSSLMKHEQAAGKFASDVSSNPNDKMSESMEISEYATPIQKETNRDAGGTIGHLANLDYQQEEYQDMVQLYADGKLDDMTGENSYLDSGSTLDRDGRLASWPIPPSSPQIFPDFSANSSSVPSPDEGKEEETLLHHRENPDLASIKDLVDFAQQSPVLALSGMAVERLWSLGRYHAGIVTLIPVTFHADRDSMDNVNSEPENLSSTPNTAPRGKYQIVASKTKSSQARSGRISSDKPPVIWRFIPDPPRKRDERGRYIREDNNNMSALLPSYGNSSRPTMVSMKSKTLPSGTGSIHSRTPERRITYKISKEGMYKGRKCPKCDKVFPWASSLSRHIMTHTGLKPYMCAICSMRFTTRSNLLRHAYRRHGLVRGSEERHNMLVTLSMNEQKEHAEQKVMKLGEGENSVDDSREVSAEEDEAGISEQVNGIPEKETLSQTDLDTTHFNKRYLCGLCRLPFANRSNLCRHLQRLHSITKDHPDFKSLLIKITRGAMPHQRNAPEIAPVSDEIVASTPPAPATPETESNENKEAKPTRFKSFTCSICAIGFTKRNNAARHIQHQHNISRKSENFSQLIIRNLPPDTTTNAVGDQTGADQSTNDQSVDDPEGQELKLELIDEEENNKDDSFNDHPAMEGSPEKVETPETAENEATEKTIVVKQEAETSSWPSRRRSATRKKVGDSSNRDYEKPSKLAKQKKRDNRLAQFVCGVCKRIYKDVEDLKLHLEEHNIPHPWHCSICGVPFTNKYNCQRHLVRRHGACNMEPIYVEDKCKGPPRNPKKRARSFCR</sequence>
<evidence type="ECO:0000313" key="5">
    <source>
        <dbReference type="Proteomes" id="UP001642483"/>
    </source>
</evidence>
<feature type="compositionally biased region" description="Polar residues" evidence="2">
    <location>
        <begin position="953"/>
        <end position="968"/>
    </location>
</feature>
<accession>A0ABP0F9K9</accession>
<feature type="domain" description="C2H2-type" evidence="3">
    <location>
        <begin position="504"/>
        <end position="531"/>
    </location>
</feature>
<dbReference type="PANTHER" id="PTHR46451">
    <property type="entry name" value="RAS-RESPONSIVE ELEMENT-BINDING PROTEIN 1"/>
    <property type="match status" value="1"/>
</dbReference>
<feature type="domain" description="C2H2-type" evidence="3">
    <location>
        <begin position="1297"/>
        <end position="1325"/>
    </location>
</feature>